<dbReference type="InterPro" id="IPR020097">
    <property type="entry name" value="PsdUridine_synth_TruA_a/b_dom"/>
</dbReference>
<comment type="function">
    <text evidence="10">Pseudouridylate synthase that catalyzes pseudouridylation of tRNAs and mRNAs. Acts on positions 27/28 in the anticodon stem and also positions 34 and 36 in the anticodon of an intron containing tRNA. Also catalyzes pseudouridylation of mRNAs: mediates pseudouridylation of mRNAs with the consensus sequence 5'-UGUAG-3'. Acts as a regulator of pre-mRNA splicing by mediating pseudouridylation of pre-mRNAs at locations associated with alternatively spliced regions. Pseudouridylation of pre-mRNAs near splice sites directly regulates mRNA splicing and mRNA 3'-end processing. Involved in regulation of nuclear receptor activity through pseudouridylation of SRA1 mRNA.</text>
</comment>
<comment type="catalytic activity">
    <reaction evidence="8">
        <text>a uridine in tRNA = a pseudouridine in tRNA</text>
        <dbReference type="Rhea" id="RHEA:54572"/>
        <dbReference type="Rhea" id="RHEA-COMP:13339"/>
        <dbReference type="Rhea" id="RHEA-COMP:13934"/>
        <dbReference type="ChEBI" id="CHEBI:65314"/>
        <dbReference type="ChEBI" id="CHEBI:65315"/>
    </reaction>
</comment>
<dbReference type="STRING" id="52670.A0A2I4AV52"/>
<dbReference type="FunFam" id="3.30.70.660:FF:000002">
    <property type="entry name" value="tRNA pseudouridine synthase"/>
    <property type="match status" value="1"/>
</dbReference>
<name>A0A2I4AV52_AUSLI</name>
<proteinExistence type="inferred from homology"/>
<evidence type="ECO:0000256" key="11">
    <source>
        <dbReference type="ARBA" id="ARBA00064589"/>
    </source>
</evidence>
<feature type="compositionally biased region" description="Basic and acidic residues" evidence="20">
    <location>
        <begin position="398"/>
        <end position="416"/>
    </location>
</feature>
<dbReference type="GO" id="GO:0160147">
    <property type="term" value="F:tRNA pseudouridine(38-40) synthase activity"/>
    <property type="evidence" value="ECO:0007669"/>
    <property type="project" value="UniProtKB-EC"/>
</dbReference>
<evidence type="ECO:0000256" key="8">
    <source>
        <dbReference type="ARBA" id="ARBA00036943"/>
    </source>
</evidence>
<comment type="catalytic activity">
    <reaction evidence="9">
        <text>uridine(38/39/40) in tRNA = pseudouridine(38/39/40) in tRNA</text>
        <dbReference type="Rhea" id="RHEA:22376"/>
        <dbReference type="Rhea" id="RHEA-COMP:10085"/>
        <dbReference type="Rhea" id="RHEA-COMP:10087"/>
        <dbReference type="ChEBI" id="CHEBI:65314"/>
        <dbReference type="ChEBI" id="CHEBI:65315"/>
        <dbReference type="EC" id="5.4.99.12"/>
    </reaction>
</comment>
<dbReference type="FunFam" id="3.30.70.580:FF:000002">
    <property type="entry name" value="tRNA pseudouridine synthase"/>
    <property type="match status" value="1"/>
</dbReference>
<dbReference type="InParanoid" id="A0A2I4AV52"/>
<evidence type="ECO:0000256" key="1">
    <source>
        <dbReference type="ARBA" id="ARBA00001166"/>
    </source>
</evidence>
<feature type="active site" description="Nucleophile" evidence="18">
    <location>
        <position position="137"/>
    </location>
</feature>
<dbReference type="Proteomes" id="UP000192220">
    <property type="component" value="Unplaced"/>
</dbReference>
<evidence type="ECO:0000256" key="10">
    <source>
        <dbReference type="ARBA" id="ARBA00053709"/>
    </source>
</evidence>
<keyword evidence="7" id="KW-0539">Nucleus</keyword>
<dbReference type="GO" id="GO:1990481">
    <property type="term" value="P:mRNA pseudouridine synthesis"/>
    <property type="evidence" value="ECO:0007669"/>
    <property type="project" value="TreeGrafter"/>
</dbReference>
<dbReference type="InterPro" id="IPR001406">
    <property type="entry name" value="PsdUridine_synth_TruA"/>
</dbReference>
<dbReference type="SUPFAM" id="SSF55120">
    <property type="entry name" value="Pseudouridine synthase"/>
    <property type="match status" value="1"/>
</dbReference>
<evidence type="ECO:0000256" key="17">
    <source>
        <dbReference type="ARBA" id="ARBA00081344"/>
    </source>
</evidence>
<feature type="domain" description="Pseudouridine synthase I TruA alpha/beta" evidence="21">
    <location>
        <begin position="230"/>
        <end position="333"/>
    </location>
</feature>
<evidence type="ECO:0000256" key="18">
    <source>
        <dbReference type="PIRSR" id="PIRSR641708-1"/>
    </source>
</evidence>
<evidence type="ECO:0000259" key="21">
    <source>
        <dbReference type="Pfam" id="PF01416"/>
    </source>
</evidence>
<evidence type="ECO:0000256" key="20">
    <source>
        <dbReference type="SAM" id="MobiDB-lite"/>
    </source>
</evidence>
<comment type="subunit">
    <text evidence="11">Monomer. Forms a complex with RARG and the SRA1 RNA in the nucleus.</text>
</comment>
<evidence type="ECO:0000256" key="4">
    <source>
        <dbReference type="ARBA" id="ARBA00022664"/>
    </source>
</evidence>
<dbReference type="InterPro" id="IPR020095">
    <property type="entry name" value="PsdUridine_synth_TruA_C"/>
</dbReference>
<dbReference type="CDD" id="cd02568">
    <property type="entry name" value="PseudoU_synth_PUS1_PUS2"/>
    <property type="match status" value="1"/>
</dbReference>
<evidence type="ECO:0000256" key="7">
    <source>
        <dbReference type="ARBA" id="ARBA00023242"/>
    </source>
</evidence>
<dbReference type="EC" id="5.4.99.12" evidence="12"/>
<sequence>MIKVRQVLSSVKYRQTLKANGWLFKVLSMMSNETTAAQLLKRPNDGDQIDSVEKVTKRVKTDEEHTEDAKKIKKRKVVLLMAYSGKGYFGMQRNLGNAQFKTIEDDLVSALIKSGCIPESHGDEMKKMSFQRCARTDKNVSAAGQVVSLKLQLIDDLIKNINEHLPPQIRVLGVKRVTQGFDSRIKCDARTYSYMLPTVAFAPKDYDTGNIEGFRLEPETLRRVNSLFAVYKGTHNFHNFTSGKTSDDPSARRYIMEMSCGEPFVRNNYEFAVITVRGQSFMQHQIRKMIGLVIAVIKGYATEEMMEQCWEHEKADIPKAPGLGLVLEKVHFDLYNKRFGGDGLHERLEWDHLEEEIKAFKEAHIYPTIIEMECQEGSMISWMATLPKHSFDSSSTKTQDDESQKQDPADEGKDSD</sequence>
<evidence type="ECO:0000256" key="9">
    <source>
        <dbReference type="ARBA" id="ARBA00052184"/>
    </source>
</evidence>
<dbReference type="GO" id="GO:0031119">
    <property type="term" value="P:tRNA pseudouridine synthesis"/>
    <property type="evidence" value="ECO:0007669"/>
    <property type="project" value="InterPro"/>
</dbReference>
<dbReference type="GeneID" id="106514587"/>
<organism evidence="22 23">
    <name type="scientific">Austrofundulus limnaeus</name>
    <name type="common">Annual killifish</name>
    <dbReference type="NCBI Taxonomy" id="52670"/>
    <lineage>
        <taxon>Eukaryota</taxon>
        <taxon>Metazoa</taxon>
        <taxon>Chordata</taxon>
        <taxon>Craniata</taxon>
        <taxon>Vertebrata</taxon>
        <taxon>Euteleostomi</taxon>
        <taxon>Actinopterygii</taxon>
        <taxon>Neopterygii</taxon>
        <taxon>Teleostei</taxon>
        <taxon>Neoteleostei</taxon>
        <taxon>Acanthomorphata</taxon>
        <taxon>Ovalentaria</taxon>
        <taxon>Atherinomorphae</taxon>
        <taxon>Cyprinodontiformes</taxon>
        <taxon>Rivulidae</taxon>
        <taxon>Austrofundulus</taxon>
    </lineage>
</organism>
<comment type="subcellular location">
    <subcellularLocation>
        <location evidence="2">Nucleus</location>
    </subcellularLocation>
</comment>
<dbReference type="PANTHER" id="PTHR11142">
    <property type="entry name" value="PSEUDOURIDYLATE SYNTHASE"/>
    <property type="match status" value="1"/>
</dbReference>
<keyword evidence="22" id="KW-1185">Reference proteome</keyword>
<evidence type="ECO:0000256" key="15">
    <source>
        <dbReference type="ARBA" id="ARBA00079087"/>
    </source>
</evidence>
<dbReference type="NCBIfam" id="TIGR00071">
    <property type="entry name" value="hisT_truA"/>
    <property type="match status" value="1"/>
</dbReference>
<dbReference type="GO" id="GO:0005634">
    <property type="term" value="C:nucleus"/>
    <property type="evidence" value="ECO:0007669"/>
    <property type="project" value="UniProtKB-SubCell"/>
</dbReference>
<dbReference type="InterPro" id="IPR020094">
    <property type="entry name" value="TruA/RsuA/RluB/E/F_N"/>
</dbReference>
<dbReference type="InterPro" id="IPR020103">
    <property type="entry name" value="PsdUridine_synth_cat_dom_sf"/>
</dbReference>
<dbReference type="AlphaFoldDB" id="A0A2I4AV52"/>
<evidence type="ECO:0000256" key="13">
    <source>
        <dbReference type="ARBA" id="ARBA00068582"/>
    </source>
</evidence>
<comment type="catalytic activity">
    <reaction evidence="1">
        <text>a uridine in mRNA = a pseudouridine in mRNA</text>
        <dbReference type="Rhea" id="RHEA:56644"/>
        <dbReference type="Rhea" id="RHEA-COMP:14658"/>
        <dbReference type="Rhea" id="RHEA-COMP:14659"/>
        <dbReference type="ChEBI" id="CHEBI:65314"/>
        <dbReference type="ChEBI" id="CHEBI:65315"/>
    </reaction>
</comment>
<evidence type="ECO:0000313" key="23">
    <source>
        <dbReference type="RefSeq" id="XP_013859364.1"/>
    </source>
</evidence>
<evidence type="ECO:0000256" key="3">
    <source>
        <dbReference type="ARBA" id="ARBA00009375"/>
    </source>
</evidence>
<dbReference type="Gene3D" id="3.30.70.660">
    <property type="entry name" value="Pseudouridine synthase I, catalytic domain, C-terminal subdomain"/>
    <property type="match status" value="1"/>
</dbReference>
<dbReference type="CTD" id="80324"/>
<dbReference type="KEGG" id="alim:106514587"/>
<evidence type="ECO:0000256" key="6">
    <source>
        <dbReference type="ARBA" id="ARBA00023235"/>
    </source>
</evidence>
<evidence type="ECO:0000256" key="12">
    <source>
        <dbReference type="ARBA" id="ARBA00066509"/>
    </source>
</evidence>
<feature type="region of interest" description="Disordered" evidence="20">
    <location>
        <begin position="390"/>
        <end position="416"/>
    </location>
</feature>
<dbReference type="RefSeq" id="XP_013859364.1">
    <property type="nucleotide sequence ID" value="XM_014003910.1"/>
</dbReference>
<keyword evidence="5" id="KW-0819">tRNA processing</keyword>
<reference evidence="23" key="1">
    <citation type="submission" date="2025-08" db="UniProtKB">
        <authorList>
            <consortium name="RefSeq"/>
        </authorList>
    </citation>
    <scope>IDENTIFICATION</scope>
    <source>
        <strain evidence="23">Quisiro</strain>
    </source>
</reference>
<evidence type="ECO:0000256" key="19">
    <source>
        <dbReference type="PIRSR" id="PIRSR641708-2"/>
    </source>
</evidence>
<comment type="similarity">
    <text evidence="3">Belongs to the tRNA pseudouridine synthase TruA family.</text>
</comment>
<dbReference type="InterPro" id="IPR041708">
    <property type="entry name" value="PUS1/PUS2-like"/>
</dbReference>
<evidence type="ECO:0000256" key="5">
    <source>
        <dbReference type="ARBA" id="ARBA00022694"/>
    </source>
</evidence>
<protein>
    <recommendedName>
        <fullName evidence="13">Pseudouridylate synthase 1 homolog</fullName>
        <ecNumber evidence="12">5.4.99.12</ecNumber>
    </recommendedName>
    <alternativeName>
        <fullName evidence="14">tRNA pseudouridine synthase 1</fullName>
    </alternativeName>
    <alternativeName>
        <fullName evidence="17">tRNA pseudouridine(38-40) synthase</fullName>
    </alternativeName>
    <alternativeName>
        <fullName evidence="15">tRNA pseudouridylate synthase I</fullName>
    </alternativeName>
    <alternativeName>
        <fullName evidence="16">tRNA-uridine isomerase I</fullName>
    </alternativeName>
</protein>
<evidence type="ECO:0000256" key="16">
    <source>
        <dbReference type="ARBA" id="ARBA00080849"/>
    </source>
</evidence>
<dbReference type="OrthoDB" id="10256309at2759"/>
<dbReference type="FunCoup" id="A0A2I4AV52">
    <property type="interactions" value="1911"/>
</dbReference>
<feature type="binding site" evidence="19">
    <location>
        <position position="192"/>
    </location>
    <ligand>
        <name>substrate</name>
    </ligand>
</feature>
<evidence type="ECO:0000313" key="22">
    <source>
        <dbReference type="Proteomes" id="UP000192220"/>
    </source>
</evidence>
<dbReference type="Pfam" id="PF01416">
    <property type="entry name" value="PseudoU_synth_1"/>
    <property type="match status" value="1"/>
</dbReference>
<evidence type="ECO:0000256" key="14">
    <source>
        <dbReference type="ARBA" id="ARBA00075153"/>
    </source>
</evidence>
<keyword evidence="4" id="KW-0507">mRNA processing</keyword>
<dbReference type="Gene3D" id="3.30.70.580">
    <property type="entry name" value="Pseudouridine synthase I, catalytic domain, N-terminal subdomain"/>
    <property type="match status" value="1"/>
</dbReference>
<gene>
    <name evidence="23" type="primary">pus1</name>
</gene>
<dbReference type="PANTHER" id="PTHR11142:SF4">
    <property type="entry name" value="PSEUDOURIDYLATE SYNTHASE 1 HOMOLOG"/>
    <property type="match status" value="1"/>
</dbReference>
<evidence type="ECO:0000256" key="2">
    <source>
        <dbReference type="ARBA" id="ARBA00004123"/>
    </source>
</evidence>
<accession>A0A2I4AV52</accession>
<keyword evidence="6" id="KW-0413">Isomerase</keyword>
<dbReference type="GO" id="GO:0006397">
    <property type="term" value="P:mRNA processing"/>
    <property type="evidence" value="ECO:0007669"/>
    <property type="project" value="UniProtKB-KW"/>
</dbReference>
<dbReference type="GO" id="GO:0003723">
    <property type="term" value="F:RNA binding"/>
    <property type="evidence" value="ECO:0007669"/>
    <property type="project" value="InterPro"/>
</dbReference>